<sequence>MAAAAAADFAGSKRAMAYALCKHVSLDPNTISSTSIEESDIATLFSHIVKSSEDEVLKWVEFSSNFVGKCGEQHALLGNLNQELSQKSVLLGNGFKPSVADIVVFATVQVFVSHLGENELQKYSHVLRWMDYIQNIVDFGTTVQKVNVTKSVFDPPTHPKKADKGDTDPSSKKVVSGQKNVGKSDANIDSKKAAPEVVHYAIMPIITSTLNDLRENKAPENKANPTPVKKKAQEKSAGKPNEGVADKAPQKTAEKDSECNVSILNIQVGLIRKAWKHPSADSLLVEEIDLGGGNVRQVVSGLAKYFSPEELVVLCASNQDHTVVEPLIPPEGAKLGERISFAGFDGKPEDVLNPKKKQLDKITPVGSESGDNKEKGKGEMKPEEAQEVWKEMLKQFKDEAQRMHTLTLKAYDVYSQRAREVLLEASDKLKIHADKAQKDLSVIATEVGEEGQEYLKLAAQNSPDSIKDISETFSSLGKLKISEYQDYHVGIPFGTFLTVGGFLNFMLTGRTSAIRFGIILGFALLAMGISSLRSQRAGGRRPRLLLKGQAG</sequence>
<keyword evidence="1 3" id="KW-0820">tRNA-binding</keyword>
<evidence type="ECO:0000256" key="3">
    <source>
        <dbReference type="PROSITE-ProRule" id="PRU00209"/>
    </source>
</evidence>
<keyword evidence="9" id="KW-1185">Reference proteome</keyword>
<evidence type="ECO:0000259" key="6">
    <source>
        <dbReference type="PROSITE" id="PS50405"/>
    </source>
</evidence>
<dbReference type="CDD" id="cd10304">
    <property type="entry name" value="GST_C_Arc1p_N_like"/>
    <property type="match status" value="1"/>
</dbReference>
<feature type="region of interest" description="Disordered" evidence="4">
    <location>
        <begin position="213"/>
        <end position="256"/>
    </location>
</feature>
<feature type="transmembrane region" description="Helical" evidence="5">
    <location>
        <begin position="513"/>
        <end position="532"/>
    </location>
</feature>
<dbReference type="Gene3D" id="1.20.1050.10">
    <property type="match status" value="1"/>
</dbReference>
<feature type="region of interest" description="Disordered" evidence="4">
    <location>
        <begin position="355"/>
        <end position="384"/>
    </location>
</feature>
<keyword evidence="5" id="KW-0472">Membrane</keyword>
<dbReference type="EnsemblPlants" id="OPUNC01G34310.1">
    <property type="protein sequence ID" value="OPUNC01G34310.1"/>
    <property type="gene ID" value="OPUNC01G34310"/>
</dbReference>
<keyword evidence="5" id="KW-0812">Transmembrane</keyword>
<dbReference type="InterPro" id="IPR005349">
    <property type="entry name" value="TMEM14"/>
</dbReference>
<dbReference type="SUPFAM" id="SSF47616">
    <property type="entry name" value="GST C-terminal domain-like"/>
    <property type="match status" value="1"/>
</dbReference>
<evidence type="ECO:0000259" key="7">
    <source>
        <dbReference type="PROSITE" id="PS50886"/>
    </source>
</evidence>
<dbReference type="PROSITE" id="PS50405">
    <property type="entry name" value="GST_CTER"/>
    <property type="match status" value="1"/>
</dbReference>
<keyword evidence="5" id="KW-1133">Transmembrane helix</keyword>
<dbReference type="GO" id="GO:0032991">
    <property type="term" value="C:protein-containing complex"/>
    <property type="evidence" value="ECO:0007669"/>
    <property type="project" value="UniProtKB-ARBA"/>
</dbReference>
<evidence type="ECO:0008006" key="10">
    <source>
        <dbReference type="Google" id="ProtNLM"/>
    </source>
</evidence>
<evidence type="ECO:0000256" key="5">
    <source>
        <dbReference type="SAM" id="Phobius"/>
    </source>
</evidence>
<dbReference type="InterPro" id="IPR053836">
    <property type="entry name" value="Arc1-like_N"/>
</dbReference>
<feature type="compositionally biased region" description="Basic and acidic residues" evidence="4">
    <location>
        <begin position="160"/>
        <end position="171"/>
    </location>
</feature>
<dbReference type="FunFam" id="1.20.1050.10:FF:000075">
    <property type="entry name" value="Methionyl-tRNA synthetase"/>
    <property type="match status" value="1"/>
</dbReference>
<feature type="compositionally biased region" description="Basic and acidic residues" evidence="4">
    <location>
        <begin position="244"/>
        <end position="256"/>
    </location>
</feature>
<accession>A0A0E0JQD6</accession>
<dbReference type="PANTHER" id="PTHR11586">
    <property type="entry name" value="TRNA-AMINOACYLATION COFACTOR ARC1 FAMILY MEMBER"/>
    <property type="match status" value="1"/>
</dbReference>
<dbReference type="InterPro" id="IPR002547">
    <property type="entry name" value="tRNA-bd_dom"/>
</dbReference>
<proteinExistence type="predicted"/>
<organism evidence="8">
    <name type="scientific">Oryza punctata</name>
    <name type="common">Red rice</name>
    <dbReference type="NCBI Taxonomy" id="4537"/>
    <lineage>
        <taxon>Eukaryota</taxon>
        <taxon>Viridiplantae</taxon>
        <taxon>Streptophyta</taxon>
        <taxon>Embryophyta</taxon>
        <taxon>Tracheophyta</taxon>
        <taxon>Spermatophyta</taxon>
        <taxon>Magnoliopsida</taxon>
        <taxon>Liliopsida</taxon>
        <taxon>Poales</taxon>
        <taxon>Poaceae</taxon>
        <taxon>BOP clade</taxon>
        <taxon>Oryzoideae</taxon>
        <taxon>Oryzeae</taxon>
        <taxon>Oryzinae</taxon>
        <taxon>Oryza</taxon>
    </lineage>
</organism>
<evidence type="ECO:0000256" key="4">
    <source>
        <dbReference type="SAM" id="MobiDB-lite"/>
    </source>
</evidence>
<dbReference type="HOGENOM" id="CLU_494672_0_0_1"/>
<dbReference type="InterPro" id="IPR051270">
    <property type="entry name" value="Tyrosine-tRNA_ligase_regulator"/>
</dbReference>
<evidence type="ECO:0000256" key="2">
    <source>
        <dbReference type="ARBA" id="ARBA00022884"/>
    </source>
</evidence>
<dbReference type="PROSITE" id="PS50886">
    <property type="entry name" value="TRBD"/>
    <property type="match status" value="1"/>
</dbReference>
<dbReference type="Gramene" id="OPUNC01G34310.1">
    <property type="protein sequence ID" value="OPUNC01G34310.1"/>
    <property type="gene ID" value="OPUNC01G34310"/>
</dbReference>
<dbReference type="Pfam" id="PF01588">
    <property type="entry name" value="tRNA_bind"/>
    <property type="match status" value="1"/>
</dbReference>
<evidence type="ECO:0000313" key="8">
    <source>
        <dbReference type="EnsemblPlants" id="OPUNC01G34310.1"/>
    </source>
</evidence>
<feature type="domain" description="TRNA-binding" evidence="7">
    <location>
        <begin position="260"/>
        <end position="370"/>
    </location>
</feature>
<name>A0A0E0JQD6_ORYPU</name>
<dbReference type="InterPro" id="IPR012340">
    <property type="entry name" value="NA-bd_OB-fold"/>
</dbReference>
<dbReference type="Proteomes" id="UP000026962">
    <property type="component" value="Chromosome 1"/>
</dbReference>
<dbReference type="SUPFAM" id="SSF50249">
    <property type="entry name" value="Nucleic acid-binding proteins"/>
    <property type="match status" value="1"/>
</dbReference>
<feature type="region of interest" description="Disordered" evidence="4">
    <location>
        <begin position="150"/>
        <end position="188"/>
    </location>
</feature>
<evidence type="ECO:0000313" key="9">
    <source>
        <dbReference type="Proteomes" id="UP000026962"/>
    </source>
</evidence>
<dbReference type="eggNOG" id="KOG2241">
    <property type="taxonomic scope" value="Eukaryota"/>
</dbReference>
<dbReference type="STRING" id="4537.A0A0E0JQD6"/>
<dbReference type="InterPro" id="IPR036282">
    <property type="entry name" value="Glutathione-S-Trfase_C_sf"/>
</dbReference>
<dbReference type="InterPro" id="IPR010987">
    <property type="entry name" value="Glutathione-S-Trfase_C-like"/>
</dbReference>
<dbReference type="GO" id="GO:0016020">
    <property type="term" value="C:membrane"/>
    <property type="evidence" value="ECO:0007669"/>
    <property type="project" value="InterPro"/>
</dbReference>
<dbReference type="GO" id="GO:0000049">
    <property type="term" value="F:tRNA binding"/>
    <property type="evidence" value="ECO:0007669"/>
    <property type="project" value="UniProtKB-UniRule"/>
</dbReference>
<dbReference type="Gene3D" id="2.40.50.140">
    <property type="entry name" value="Nucleic acid-binding proteins"/>
    <property type="match status" value="2"/>
</dbReference>
<dbReference type="PANTHER" id="PTHR11586:SF33">
    <property type="entry name" value="AMINOACYL TRNA SYNTHASE COMPLEX-INTERACTING MULTIFUNCTIONAL PROTEIN 1"/>
    <property type="match status" value="1"/>
</dbReference>
<dbReference type="Pfam" id="PF21972">
    <property type="entry name" value="Arc1p_N_like"/>
    <property type="match status" value="1"/>
</dbReference>
<keyword evidence="2 3" id="KW-0694">RNA-binding</keyword>
<feature type="compositionally biased region" description="Basic and acidic residues" evidence="4">
    <location>
        <begin position="370"/>
        <end position="384"/>
    </location>
</feature>
<evidence type="ECO:0000256" key="1">
    <source>
        <dbReference type="ARBA" id="ARBA00022555"/>
    </source>
</evidence>
<dbReference type="Pfam" id="PF03647">
    <property type="entry name" value="Tmemb_14"/>
    <property type="match status" value="1"/>
</dbReference>
<protein>
    <recommendedName>
        <fullName evidence="10">tRNA-binding domain-containing protein</fullName>
    </recommendedName>
</protein>
<feature type="domain" description="GST C-terminal" evidence="6">
    <location>
        <begin position="10"/>
        <end position="159"/>
    </location>
</feature>
<dbReference type="AlphaFoldDB" id="A0A0E0JQD6"/>
<dbReference type="OMA" id="QVCRTVC"/>
<reference evidence="8" key="2">
    <citation type="submission" date="2018-05" db="EMBL/GenBank/DDBJ databases">
        <title>OpunRS2 (Oryza punctata Reference Sequence Version 2).</title>
        <authorList>
            <person name="Zhang J."/>
            <person name="Kudrna D."/>
            <person name="Lee S."/>
            <person name="Talag J."/>
            <person name="Welchert J."/>
            <person name="Wing R.A."/>
        </authorList>
    </citation>
    <scope>NUCLEOTIDE SEQUENCE [LARGE SCALE GENOMIC DNA]</scope>
</reference>
<reference evidence="8" key="1">
    <citation type="submission" date="2015-04" db="UniProtKB">
        <authorList>
            <consortium name="EnsemblPlants"/>
        </authorList>
    </citation>
    <scope>IDENTIFICATION</scope>
</reference>